<keyword evidence="3 6" id="KW-0238">DNA-binding</keyword>
<dbReference type="GO" id="GO:0003677">
    <property type="term" value="F:DNA binding"/>
    <property type="evidence" value="ECO:0007669"/>
    <property type="project" value="UniProtKB-UniRule"/>
</dbReference>
<dbReference type="InterPro" id="IPR036388">
    <property type="entry name" value="WH-like_DNA-bd_sf"/>
</dbReference>
<dbReference type="EMBL" id="JACHJW010000001">
    <property type="protein sequence ID" value="MBB4959851.1"/>
    <property type="molecule type" value="Genomic_DNA"/>
</dbReference>
<dbReference type="InterPro" id="IPR051677">
    <property type="entry name" value="AfsR-DnrI-RedD_regulator"/>
</dbReference>
<evidence type="ECO:0000256" key="4">
    <source>
        <dbReference type="ARBA" id="ARBA00023163"/>
    </source>
</evidence>
<dbReference type="Gene3D" id="1.10.10.10">
    <property type="entry name" value="Winged helix-like DNA-binding domain superfamily/Winged helix DNA-binding domain"/>
    <property type="match status" value="1"/>
</dbReference>
<dbReference type="GO" id="GO:0000160">
    <property type="term" value="P:phosphorelay signal transduction system"/>
    <property type="evidence" value="ECO:0007669"/>
    <property type="project" value="InterPro"/>
</dbReference>
<dbReference type="PANTHER" id="PTHR35807:SF1">
    <property type="entry name" value="TRANSCRIPTIONAL REGULATOR REDD"/>
    <property type="match status" value="1"/>
</dbReference>
<evidence type="ECO:0000259" key="7">
    <source>
        <dbReference type="PROSITE" id="PS51755"/>
    </source>
</evidence>
<feature type="repeat" description="TPR" evidence="5">
    <location>
        <begin position="855"/>
        <end position="888"/>
    </location>
</feature>
<dbReference type="SMART" id="SM00028">
    <property type="entry name" value="TPR"/>
    <property type="match status" value="5"/>
</dbReference>
<dbReference type="InterPro" id="IPR011990">
    <property type="entry name" value="TPR-like_helical_dom_sf"/>
</dbReference>
<keyword evidence="9" id="KW-1185">Reference proteome</keyword>
<keyword evidence="5" id="KW-0802">TPR repeat</keyword>
<sequence>MRWRILGPVEVTAAGRVLGIHRPQQRAVLALLLLNANRVVSGEQLTEALWGDDPPASARTQIQVCVSQLRAALRTADLAGVLATRAGGYRLAVDDGDFDLAAFDTALAQARVAVDAGRLPAAAEIMRAGLALWRGPALAGAAGAFVDAAAVTLDEQYLVGHQLLASVESALGHHDEVVRALEPLVAAHPLREALVARYLLALAGSGQQARALQVYAETRARLVEELGVEPSAELAEAQLRVLRNEVTAPAGVGKGPSLTLPALEGALAGAPVPAQLPADVAGFTGREPELRELDALVSGDDGSTGTAVVISAIGGTAGVGKTALAVHWAHRVAHRFPDGQLYVNLRGFDIEDRGVTPGEALRGFLEALHVPAQRLPADLPQQAALYRTLLAGKRVLVLLDNAREPAQVRDLLPGSSTCLVVVTSRNRLTGLVAAEGARPLTLDLLSTSESRELLARRIGRKRVAAEPGAVDDIVQRCARLPLALAVVGARAAAEPGFPLAALAAELADAQAGRLAALDVGDPATDVRAVFSWSYRALDAPTGRLFRLLGLHPGPDLAGPAAASLVGLPLSRVRPLLAALTRAHLITEQLPGRYSQHDLLRSYAAELCDTVDDVPERRAARHRLLDHYLHVTQVADQLLDPYRLAHPVPITEPRPGALVDGPADHTRAMDWFTAEHPVLLASVEQAARYGFDGHAWRLAAASTTYLDRRGHWHELAAVQRTALDAAQQRADPLGQAQAHRGLAIAATWLGRHQDAHRHYQRDLDLYRELGDRTGEAHTHLGLCWVFARESRHRDALDQTSRALALYRAVGYQVGQAKALNNLGWLQARLGEHRLALDSCRQALLIHKETGDRHGAALTWDSLGYVHHELGQYDQATECYRRALDLHRTLGDRYDEAEVLVNLGETHRAAGHVEAALLAWRDALVVFDELGHPDADPLRVRIADLLRPAVPTGVVLSEPTRRV</sequence>
<evidence type="ECO:0000313" key="8">
    <source>
        <dbReference type="EMBL" id="MBB4959851.1"/>
    </source>
</evidence>
<keyword evidence="4" id="KW-0804">Transcription</keyword>
<comment type="caution">
    <text evidence="8">The sequence shown here is derived from an EMBL/GenBank/DDBJ whole genome shotgun (WGS) entry which is preliminary data.</text>
</comment>
<dbReference type="Pfam" id="PF13424">
    <property type="entry name" value="TPR_12"/>
    <property type="match status" value="1"/>
</dbReference>
<keyword evidence="2" id="KW-0805">Transcription regulation</keyword>
<dbReference type="RefSeq" id="WP_184535707.1">
    <property type="nucleotide sequence ID" value="NZ_JACHJW010000001.1"/>
</dbReference>
<dbReference type="GO" id="GO:0006355">
    <property type="term" value="P:regulation of DNA-templated transcription"/>
    <property type="evidence" value="ECO:0007669"/>
    <property type="project" value="InterPro"/>
</dbReference>
<comment type="similarity">
    <text evidence="1">Belongs to the AfsR/DnrI/RedD regulatory family.</text>
</comment>
<gene>
    <name evidence="8" type="ORF">FHR38_003584</name>
</gene>
<protein>
    <submittedName>
        <fullName evidence="8">DNA-binding SARP family transcriptional activator/Tfp pilus assembly protein PilF</fullName>
    </submittedName>
</protein>
<evidence type="ECO:0000256" key="5">
    <source>
        <dbReference type="PROSITE-ProRule" id="PRU00339"/>
    </source>
</evidence>
<evidence type="ECO:0000256" key="2">
    <source>
        <dbReference type="ARBA" id="ARBA00023015"/>
    </source>
</evidence>
<proteinExistence type="inferred from homology"/>
<evidence type="ECO:0000256" key="6">
    <source>
        <dbReference type="PROSITE-ProRule" id="PRU01091"/>
    </source>
</evidence>
<name>A0A7W7WQ22_9ACTN</name>
<dbReference type="InterPro" id="IPR027417">
    <property type="entry name" value="P-loop_NTPase"/>
</dbReference>
<dbReference type="PROSITE" id="PS50293">
    <property type="entry name" value="TPR_REGION"/>
    <property type="match status" value="1"/>
</dbReference>
<dbReference type="InterPro" id="IPR019734">
    <property type="entry name" value="TPR_rpt"/>
</dbReference>
<dbReference type="PROSITE" id="PS50005">
    <property type="entry name" value="TPR"/>
    <property type="match status" value="1"/>
</dbReference>
<dbReference type="SUPFAM" id="SSF52540">
    <property type="entry name" value="P-loop containing nucleoside triphosphate hydrolases"/>
    <property type="match status" value="1"/>
</dbReference>
<dbReference type="GO" id="GO:0043531">
    <property type="term" value="F:ADP binding"/>
    <property type="evidence" value="ECO:0007669"/>
    <property type="project" value="InterPro"/>
</dbReference>
<dbReference type="Proteomes" id="UP000578819">
    <property type="component" value="Unassembled WGS sequence"/>
</dbReference>
<dbReference type="InterPro" id="IPR001867">
    <property type="entry name" value="OmpR/PhoB-type_DNA-bd"/>
</dbReference>
<dbReference type="Gene3D" id="3.40.50.300">
    <property type="entry name" value="P-loop containing nucleotide triphosphate hydrolases"/>
    <property type="match status" value="1"/>
</dbReference>
<evidence type="ECO:0000256" key="1">
    <source>
        <dbReference type="ARBA" id="ARBA00005820"/>
    </source>
</evidence>
<organism evidence="8 9">
    <name type="scientific">Micromonospora polyrhachis</name>
    <dbReference type="NCBI Taxonomy" id="1282883"/>
    <lineage>
        <taxon>Bacteria</taxon>
        <taxon>Bacillati</taxon>
        <taxon>Actinomycetota</taxon>
        <taxon>Actinomycetes</taxon>
        <taxon>Micromonosporales</taxon>
        <taxon>Micromonosporaceae</taxon>
        <taxon>Micromonospora</taxon>
    </lineage>
</organism>
<dbReference type="CDD" id="cd15831">
    <property type="entry name" value="BTAD"/>
    <property type="match status" value="1"/>
</dbReference>
<dbReference type="PROSITE" id="PS51755">
    <property type="entry name" value="OMPR_PHOB"/>
    <property type="match status" value="1"/>
</dbReference>
<dbReference type="SMART" id="SM00862">
    <property type="entry name" value="Trans_reg_C"/>
    <property type="match status" value="1"/>
</dbReference>
<dbReference type="SUPFAM" id="SSF48452">
    <property type="entry name" value="TPR-like"/>
    <property type="match status" value="3"/>
</dbReference>
<feature type="domain" description="OmpR/PhoB-type" evidence="7">
    <location>
        <begin position="1"/>
        <end position="93"/>
    </location>
</feature>
<dbReference type="AlphaFoldDB" id="A0A7W7WQ22"/>
<dbReference type="InterPro" id="IPR016032">
    <property type="entry name" value="Sig_transdc_resp-reg_C-effctor"/>
</dbReference>
<reference evidence="8 9" key="1">
    <citation type="submission" date="2020-08" db="EMBL/GenBank/DDBJ databases">
        <title>Sequencing the genomes of 1000 actinobacteria strains.</title>
        <authorList>
            <person name="Klenk H.-P."/>
        </authorList>
    </citation>
    <scope>NUCLEOTIDE SEQUENCE [LARGE SCALE GENOMIC DNA]</scope>
    <source>
        <strain evidence="8 9">DSM 45886</strain>
    </source>
</reference>
<dbReference type="Pfam" id="PF03704">
    <property type="entry name" value="BTAD"/>
    <property type="match status" value="1"/>
</dbReference>
<dbReference type="PRINTS" id="PR00364">
    <property type="entry name" value="DISEASERSIST"/>
</dbReference>
<feature type="DNA-binding region" description="OmpR/PhoB-type" evidence="6">
    <location>
        <begin position="1"/>
        <end position="93"/>
    </location>
</feature>
<evidence type="ECO:0000313" key="9">
    <source>
        <dbReference type="Proteomes" id="UP000578819"/>
    </source>
</evidence>
<accession>A0A7W7WQ22</accession>
<evidence type="ECO:0000256" key="3">
    <source>
        <dbReference type="ARBA" id="ARBA00023125"/>
    </source>
</evidence>
<dbReference type="Pfam" id="PF00486">
    <property type="entry name" value="Trans_reg_C"/>
    <property type="match status" value="1"/>
</dbReference>
<dbReference type="Gene3D" id="1.25.40.10">
    <property type="entry name" value="Tetratricopeptide repeat domain"/>
    <property type="match status" value="2"/>
</dbReference>
<dbReference type="InterPro" id="IPR005158">
    <property type="entry name" value="BTAD"/>
</dbReference>
<dbReference type="PANTHER" id="PTHR35807">
    <property type="entry name" value="TRANSCRIPTIONAL REGULATOR REDD-RELATED"/>
    <property type="match status" value="1"/>
</dbReference>
<dbReference type="SUPFAM" id="SSF46894">
    <property type="entry name" value="C-terminal effector domain of the bipartite response regulators"/>
    <property type="match status" value="1"/>
</dbReference>
<dbReference type="SMART" id="SM01043">
    <property type="entry name" value="BTAD"/>
    <property type="match status" value="1"/>
</dbReference>